<organism evidence="4 6">
    <name type="scientific">Bacteroides fragilis</name>
    <dbReference type="NCBI Taxonomy" id="817"/>
    <lineage>
        <taxon>Bacteria</taxon>
        <taxon>Pseudomonadati</taxon>
        <taxon>Bacteroidota</taxon>
        <taxon>Bacteroidia</taxon>
        <taxon>Bacteroidales</taxon>
        <taxon>Bacteroidaceae</taxon>
        <taxon>Bacteroides</taxon>
    </lineage>
</organism>
<evidence type="ECO:0000256" key="1">
    <source>
        <dbReference type="ARBA" id="ARBA00022737"/>
    </source>
</evidence>
<reference evidence="3 5" key="1">
    <citation type="submission" date="2019-07" db="EMBL/GenBank/DDBJ databases">
        <title>Genome sequencing of Bacteroides fragilis.</title>
        <authorList>
            <person name="Galasyn E.V."/>
            <person name="Ruoff K.L."/>
            <person name="Price C.E."/>
            <person name="Valls R.A."/>
            <person name="O'Toole G.A."/>
        </authorList>
    </citation>
    <scope>NUCLEOTIDE SEQUENCE [LARGE SCALE GENOMIC DNA]</scope>
    <source>
        <strain evidence="3 5">AD135F_1B</strain>
    </source>
</reference>
<dbReference type="EMBL" id="VOHV01000008">
    <property type="protein sequence ID" value="TWV39588.1"/>
    <property type="molecule type" value="Genomic_DNA"/>
</dbReference>
<dbReference type="Gene3D" id="3.20.20.80">
    <property type="entry name" value="Glycosidases"/>
    <property type="match status" value="1"/>
</dbReference>
<evidence type="ECO:0000313" key="4">
    <source>
        <dbReference type="EMBL" id="TWV46840.1"/>
    </source>
</evidence>
<comment type="caution">
    <text evidence="4">The sequence shown here is derived from an EMBL/GenBank/DDBJ whole genome shotgun (WGS) entry which is preliminary data.</text>
</comment>
<dbReference type="InterPro" id="IPR017853">
    <property type="entry name" value="GH"/>
</dbReference>
<dbReference type="SUPFAM" id="SSF51445">
    <property type="entry name" value="(Trans)glycosidases"/>
    <property type="match status" value="1"/>
</dbReference>
<dbReference type="InterPro" id="IPR003961">
    <property type="entry name" value="FN3_dom"/>
</dbReference>
<evidence type="ECO:0000313" key="3">
    <source>
        <dbReference type="EMBL" id="TWV39588.1"/>
    </source>
</evidence>
<dbReference type="InterPro" id="IPR050991">
    <property type="entry name" value="ECM_Regulatory_Proteins"/>
</dbReference>
<gene>
    <name evidence="4" type="ORF">FSA03_18415</name>
    <name evidence="3" type="ORF">FSA06_17255</name>
</gene>
<evidence type="ECO:0000313" key="5">
    <source>
        <dbReference type="Proteomes" id="UP000315444"/>
    </source>
</evidence>
<dbReference type="RefSeq" id="WP_146332783.1">
    <property type="nucleotide sequence ID" value="NZ_VOHT01000008.1"/>
</dbReference>
<dbReference type="Proteomes" id="UP000315444">
    <property type="component" value="Unassembled WGS sequence"/>
</dbReference>
<dbReference type="PROSITE" id="PS50853">
    <property type="entry name" value="FN3"/>
    <property type="match status" value="2"/>
</dbReference>
<keyword evidence="1" id="KW-0677">Repeat</keyword>
<dbReference type="PANTHER" id="PTHR46708:SF2">
    <property type="entry name" value="FIBRONECTIN TYPE-III DOMAIN-CONTAINING PROTEIN"/>
    <property type="match status" value="1"/>
</dbReference>
<dbReference type="InterPro" id="IPR013783">
    <property type="entry name" value="Ig-like_fold"/>
</dbReference>
<proteinExistence type="predicted"/>
<reference evidence="4 6" key="2">
    <citation type="submission" date="2019-07" db="EMBL/GenBank/DDBJ databases">
        <title>Genome Sequencing of Bacteroides fragilis.</title>
        <authorList>
            <person name="Pinto K.M."/>
            <person name="Ruoff K.L."/>
            <person name="Price C.E."/>
            <person name="Valls R.A."/>
            <person name="O'Toole G.A."/>
        </authorList>
    </citation>
    <scope>NUCLEOTIDE SEQUENCE [LARGE SCALE GENOMIC DNA]</scope>
    <source>
        <strain evidence="4 6">AD135F_3B</strain>
    </source>
</reference>
<dbReference type="Gene3D" id="2.60.40.10">
    <property type="entry name" value="Immunoglobulins"/>
    <property type="match status" value="2"/>
</dbReference>
<accession>A0AB38PPH3</accession>
<sequence>MGLFDDITDNDLRRIAALVAPIIKSDAIQVNRLPVAESIDGLYTLPAVEQKGGIIRTVSAPVSLLKGKNGDKGDSLEFVILGNYPTLSALQAAYPNGPDRNGLFKVGDTLYTWTGDKFEPLNIDVLRTFSLEQFTEVLPVDGHIMIDHAKTPYAKVTLSGDNRIFNLSVNNTKDGSTGKILVFQTGFKQISLPEGIRGTVDLPLNADTIALLTYNRLGDTVYIHSNTVLGDVQFPTPQRIEDFQTVYYDNSVCVLQWSAPWANNIYDKATEYDMRYSNTPVDADDPIVWAGMKKVTGLPAPESYPQEQRFSLTGLDAGNEYYIYLKSIKVNYGIRYTSVASDPAYCRTRGVDADEEGYYRIDLDARMLSPRTHDTVVDSSGNPCLIDNAVDEKGKDVFLDTGYPDINNWSYSTKWQLQFNNNFNPYRLVIDLHVPCLLDKLYLYAIGGSTGTFRIFVAPEIGESAEYAATVDSQHNRCAVADLSGKTGRLILLQYDNDYFGINQDDVTEGGEFIPTQAIGNNIGFISRLMVYGRKTTDKPASLLPPVRHRLERRTVDDFFNVVGWFYQQGRIMSLCSGKHVRLFGSIGHFLPNLTENPVRRVADVAIRANQVPWVSGNNGTGENFIPHLHHTYERHGLKPFIASSGWPDMLFYKNADGSRQSVKPLDAYWLPESWRPLPSKGLRGYERYFAQTMNPDNYKTVTKLYHHLAAVFGHGQSDLSDLKIFPSNDPEVSVNLDLLSGQEPGNEEDGTWKGWLTIAQPQELAAWLSAVYDGHCGTIMDEEGNPIPGIKGVSPQTLVIVPGMAQINPGYFKEMYLWGKENRPDGKFPADVLNVHTYFSDKWKPGHLVQNPCKAVTLEEILTWKGAMGDGLSQIVDFRNRYLPDLEIWITEFGYGESGGENTQSQYQCYSQPGRYIGSWLIPDRHRSEVKGAWILRAALTMMRLGIGSCNCYAIEMDSYFGNGQYEGGAGFEMFHWNDCTDQAPGAKVEAIKKYMHGYDRGGFATTGIFNSLLWCGGYPITRSFWYIATFRNRLKGYVYTGQKYLDADSRIIVMCFRKKGEDKGAYVIYLNDDQNTGVPNVKVPLPDGSSSVTRVTTYCPEIPNPENLPANLEFDEPRTGFPTTRRERYVNGKWVIQNSKFGNTYESFAQGPADYPENPQEGDEVYVLPTPEENPYFPICGPVGANVTKHLLKPSAQEYEWIDPADPELPNGEPKWGMKGNVALAWRQVNAVCDYIEYTGEGRHGTSGDETVMELTGNAFIDNVTEFPAYYFFDGIPEPDYRSRVTDVKAVTINAGTVKIFWNNGNGEDTAYEIFSSKSESAGYSLLKTVDAGVENVAVLSGLDADTGYYFKIRAVSGSRQGALSDSAFARTYPLIATPENLRSEGRTATTITLSWDYPAGALADFVMFALYRSGVDGSYTLVGKVEDLAARVFTDTGLLPGVSYTYRMRVFALNGTSEYTPELLVTTLTAEQSAPVVSDIHTDKLGSKITVTFDLPMSAADASVKDAFTLSEDDAPRLVRNLLSDPENPKNIILYINQDTLSDYDRKTDIRLSYARPDTHALTSIYGVALEPFSLRVANNIGNFTNLQATFKLNLCDSNSTAPQDEYWNNFIAVISENTSPVRDKMPALKDTYGRTLPVAVESVNEGVYKWGGTSNSNGTCTLPDVEEAVYKSSWALDYSALVTENIVSRLKFSGLNPEHKYTFRVFGSFNKYNDTQADQPARIKINGTYSNTVETANNGSSFMVIEDAAPDAAGELNVDFLTLREERGGNTYFNFMYIEEYASSSEPANKDVWLRAVTIPAYPDGVVTDADIELYLNCIGLATHYRVGEGAQEELESVAWEEIPDTGTMLIPYHLVGSFGDRVLNIQVKNDLYESNIRDISITYRDPYVPLVLKNIYVNEDAAKTYSRSVQVFIERDGRPTHYRAGETSDLSGVNWITWPADNPASVPYTLSDGAGQKTVYLQVKDHLTESATKVDTIDYVILQYDDVTLDVTLPAGTDTSQLAVAFAPLKYNKRFAYGVTSDDTHVSAWSILFKYFNGQWIDNTEYFHMYDVNGNLNPHITGEYAPRALTYTDGCGMVRRFTINTSNWYNLNTNNFDNAGGTKYPYLLWPEIEEMLDFDGGMSIHDVRDPAFDNTEPDHTGGTVENIINGVAAANRYVKARIGRNLMVITQPGNDSTYITAGEMLDGIRMITSGQLEFTNLRNESLNVNKIKCGRYFLEKASLDTYKSDFLKTLGNIGDGMYGEFGCHGVDRNKNVAESSKTWPAVSGFFDWLCDTYGESGTDDMWFATCEEVAQYKGLCAVTAIEHFVVGDRLRINLHIPKLEDFNWNELTLLVSGLSSGNVTESSNVQGLSYGFKNDYFMINVNMDMTLSARAEKYVTKFENEPIAVNKADAEYFIQRLKPALRAPFTERIAAVTAPPVLTSFVINNGAEETESDVVTCTFSRPAHATHYMISESSVFAGAGWQELTGSSVSFNLSRTFGEHTVYFKVKNAFGESNVLNDTIRFAPPALVLNSISINNGASTTTDKNVTVAFDYTGIATHYRIGTSADLSGVNWTTYGEGTVPYALDDTSFGSKTLYAQLRSISGDASAVISASISLKDPNAVKLVVSFSADRKNPYPSDANYPTVNGEIINYIASNRYAGYDNTPLKDTSGGLVGYYIAKHLYPDNGITYQQGVNEFAGATADGVYPAIYYKKCLTSQRINTPDSRVMFRFTGLPQGSYLVRILASTSGGNEVTQANWDKCFYIANGVIQTLGYDPANNASQFVEISGVVVPADGSLDIEYYNTIPANYRPCLNLVEIIKG</sequence>
<dbReference type="Proteomes" id="UP000319026">
    <property type="component" value="Unassembled WGS sequence"/>
</dbReference>
<name>A0AB38PPH3_BACFG</name>
<dbReference type="SMART" id="SM00060">
    <property type="entry name" value="FN3"/>
    <property type="match status" value="5"/>
</dbReference>
<dbReference type="InterPro" id="IPR032762">
    <property type="entry name" value="Polysacc_deac_3"/>
</dbReference>
<dbReference type="Pfam" id="PF15421">
    <property type="entry name" value="Polysacc_deac_3"/>
    <property type="match status" value="1"/>
</dbReference>
<dbReference type="SUPFAM" id="SSF49265">
    <property type="entry name" value="Fibronectin type III"/>
    <property type="match status" value="1"/>
</dbReference>
<protein>
    <recommendedName>
        <fullName evidence="2">Fibronectin type-III domain-containing protein</fullName>
    </recommendedName>
</protein>
<evidence type="ECO:0000259" key="2">
    <source>
        <dbReference type="PROSITE" id="PS50853"/>
    </source>
</evidence>
<dbReference type="InterPro" id="IPR036116">
    <property type="entry name" value="FN3_sf"/>
</dbReference>
<dbReference type="CDD" id="cd00063">
    <property type="entry name" value="FN3"/>
    <property type="match status" value="2"/>
</dbReference>
<evidence type="ECO:0000313" key="6">
    <source>
        <dbReference type="Proteomes" id="UP000319026"/>
    </source>
</evidence>
<feature type="domain" description="Fibronectin type-III" evidence="2">
    <location>
        <begin position="1286"/>
        <end position="1377"/>
    </location>
</feature>
<feature type="domain" description="Fibronectin type-III" evidence="2">
    <location>
        <begin position="1380"/>
        <end position="1473"/>
    </location>
</feature>
<dbReference type="PANTHER" id="PTHR46708">
    <property type="entry name" value="TENASCIN"/>
    <property type="match status" value="1"/>
</dbReference>
<dbReference type="EMBL" id="VOHT01000008">
    <property type="protein sequence ID" value="TWV46840.1"/>
    <property type="molecule type" value="Genomic_DNA"/>
</dbReference>